<gene>
    <name evidence="1" type="ORF">KIN20_024701</name>
</gene>
<organism evidence="1 2">
    <name type="scientific">Parelaphostrongylus tenuis</name>
    <name type="common">Meningeal worm</name>
    <dbReference type="NCBI Taxonomy" id="148309"/>
    <lineage>
        <taxon>Eukaryota</taxon>
        <taxon>Metazoa</taxon>
        <taxon>Ecdysozoa</taxon>
        <taxon>Nematoda</taxon>
        <taxon>Chromadorea</taxon>
        <taxon>Rhabditida</taxon>
        <taxon>Rhabditina</taxon>
        <taxon>Rhabditomorpha</taxon>
        <taxon>Strongyloidea</taxon>
        <taxon>Metastrongylidae</taxon>
        <taxon>Parelaphostrongylus</taxon>
    </lineage>
</organism>
<dbReference type="AlphaFoldDB" id="A0AAD5NBC6"/>
<sequence>MGISQEYFHEKADGPSLGCVEGNVPDIDPLKERTASAGQCQKTTSPRESWLNWSESRFYRTRPTVQAYSSEAWPSDYGLFQSRGHPPWTPIRDIWSSRKDMAGAFRFEAQGMAASNISKILRIAGRRSWITMALISKKYCCFQSSLDVGIEFPAGVEELIPQPNKMFNHFMNTSPPLTAYIEKATGGLSHVVNETFEAYSLTQRSFMYSLQSTTETVMVELLPSSGCELVQTSNMSRGACTLLEKSSIN</sequence>
<keyword evidence="2" id="KW-1185">Reference proteome</keyword>
<name>A0AAD5NBC6_PARTN</name>
<evidence type="ECO:0000313" key="2">
    <source>
        <dbReference type="Proteomes" id="UP001196413"/>
    </source>
</evidence>
<dbReference type="Proteomes" id="UP001196413">
    <property type="component" value="Unassembled WGS sequence"/>
</dbReference>
<proteinExistence type="predicted"/>
<evidence type="ECO:0000313" key="1">
    <source>
        <dbReference type="EMBL" id="KAJ1364579.1"/>
    </source>
</evidence>
<protein>
    <submittedName>
        <fullName evidence="1">Uncharacterized protein</fullName>
    </submittedName>
</protein>
<reference evidence="1" key="1">
    <citation type="submission" date="2021-06" db="EMBL/GenBank/DDBJ databases">
        <title>Parelaphostrongylus tenuis whole genome reference sequence.</title>
        <authorList>
            <person name="Garwood T.J."/>
            <person name="Larsen P.A."/>
            <person name="Fountain-Jones N.M."/>
            <person name="Garbe J.R."/>
            <person name="Macchietto M.G."/>
            <person name="Kania S.A."/>
            <person name="Gerhold R.W."/>
            <person name="Richards J.E."/>
            <person name="Wolf T.M."/>
        </authorList>
    </citation>
    <scope>NUCLEOTIDE SEQUENCE</scope>
    <source>
        <strain evidence="1">MNPRO001-30</strain>
        <tissue evidence="1">Meninges</tissue>
    </source>
</reference>
<comment type="caution">
    <text evidence="1">The sequence shown here is derived from an EMBL/GenBank/DDBJ whole genome shotgun (WGS) entry which is preliminary data.</text>
</comment>
<accession>A0AAD5NBC6</accession>
<dbReference type="EMBL" id="JAHQIW010005005">
    <property type="protein sequence ID" value="KAJ1364579.1"/>
    <property type="molecule type" value="Genomic_DNA"/>
</dbReference>